<dbReference type="InterPro" id="IPR032727">
    <property type="entry name" value="CLAMP"/>
</dbReference>
<protein>
    <submittedName>
        <fullName evidence="2">AT-rich interactive domain-containing protein 5B</fullName>
    </submittedName>
</protein>
<gene>
    <name evidence="2" type="primary">arid5b</name>
    <name evidence="2" type="ORF">DAT39_009640</name>
</gene>
<dbReference type="PANTHER" id="PTHR13964">
    <property type="entry name" value="RBP-RELATED"/>
    <property type="match status" value="1"/>
</dbReference>
<sequence length="431" mass="49288">QNMSFADSCKEFTQTLLTTRPSSRSARCNSLFDVDQIKSITDYFMSSLFQHYSLYEFLFTHPRDDMVLTMERTIEVANAADFIAPLEEGTPVDDLHHGAPSPALSNDQDLDPSVEKNGEESGECEQGENLESFSMDDVREVLGEATREMLVQLQADFSEKLHIQEKTYTARFRFSLLTIICALVYVKDNRKWVGSPCGLHGPYIFYKAFRFKLEAKARILSLGDFFFVRCKPEDPVCIAELQLLWEERTTKQLLSSSKLYFLPEDTPQGRTVTHGEDEVIAVSEKVIVKLEDLVKWTVWDSSCWNKGLHALPLKPSMLKELGKNGQRESLYRYRESTLNSGLNFKDVLREKAELGEEGEDKRVLVLSYPQYCRYRSIIARLRERPASLLTDQVVLALGGIATLTSNTQILYCRDTFEHPTLLENDSICDEF</sequence>
<accession>A0A8J4UR46</accession>
<organism evidence="2 3">
    <name type="scientific">Clarias magur</name>
    <name type="common">Asian catfish</name>
    <name type="synonym">Macropteronotus magur</name>
    <dbReference type="NCBI Taxonomy" id="1594786"/>
    <lineage>
        <taxon>Eukaryota</taxon>
        <taxon>Metazoa</taxon>
        <taxon>Chordata</taxon>
        <taxon>Craniata</taxon>
        <taxon>Vertebrata</taxon>
        <taxon>Euteleostomi</taxon>
        <taxon>Actinopterygii</taxon>
        <taxon>Neopterygii</taxon>
        <taxon>Teleostei</taxon>
        <taxon>Ostariophysi</taxon>
        <taxon>Siluriformes</taxon>
        <taxon>Clariidae</taxon>
        <taxon>Clarias</taxon>
    </lineage>
</organism>
<evidence type="ECO:0000313" key="2">
    <source>
        <dbReference type="EMBL" id="KAF5900650.1"/>
    </source>
</evidence>
<dbReference type="GO" id="GO:0000976">
    <property type="term" value="F:transcription cis-regulatory region binding"/>
    <property type="evidence" value="ECO:0007669"/>
    <property type="project" value="TreeGrafter"/>
</dbReference>
<dbReference type="InterPro" id="IPR051232">
    <property type="entry name" value="ARID/SWI1_ChromRemod"/>
</dbReference>
<name>A0A8J4UR46_CLAMG</name>
<feature type="region of interest" description="Disordered" evidence="1">
    <location>
        <begin position="91"/>
        <end position="129"/>
    </location>
</feature>
<dbReference type="PANTHER" id="PTHR13964:SF37">
    <property type="entry name" value="AT-RICH INTERACTIVE DOMAIN-CONTAINING PROTEIN 5B"/>
    <property type="match status" value="1"/>
</dbReference>
<dbReference type="AlphaFoldDB" id="A0A8J4UR46"/>
<comment type="caution">
    <text evidence="2">The sequence shown here is derived from an EMBL/GenBank/DDBJ whole genome shotgun (WGS) entry which is preliminary data.</text>
</comment>
<dbReference type="GO" id="GO:0005634">
    <property type="term" value="C:nucleus"/>
    <property type="evidence" value="ECO:0007669"/>
    <property type="project" value="TreeGrafter"/>
</dbReference>
<dbReference type="Pfam" id="PF14769">
    <property type="entry name" value="CLAMP"/>
    <property type="match status" value="1"/>
</dbReference>
<dbReference type="EMBL" id="QNUK01000130">
    <property type="protein sequence ID" value="KAF5900650.1"/>
    <property type="molecule type" value="Genomic_DNA"/>
</dbReference>
<evidence type="ECO:0000256" key="1">
    <source>
        <dbReference type="SAM" id="MobiDB-lite"/>
    </source>
</evidence>
<reference evidence="2" key="1">
    <citation type="submission" date="2020-07" db="EMBL/GenBank/DDBJ databases">
        <title>Clarias magur genome sequencing, assembly and annotation.</title>
        <authorList>
            <person name="Kushwaha B."/>
            <person name="Kumar R."/>
            <person name="Das P."/>
            <person name="Joshi C.G."/>
            <person name="Kumar D."/>
            <person name="Nagpure N.S."/>
            <person name="Pandey M."/>
            <person name="Agarwal S."/>
            <person name="Srivastava S."/>
            <person name="Singh M."/>
            <person name="Sahoo L."/>
            <person name="Jayasankar P."/>
            <person name="Meher P.K."/>
            <person name="Koringa P.G."/>
            <person name="Iquebal M.A."/>
            <person name="Das S.P."/>
            <person name="Bit A."/>
            <person name="Patnaik S."/>
            <person name="Patel N."/>
            <person name="Shah T.M."/>
            <person name="Hinsu A."/>
            <person name="Jena J.K."/>
        </authorList>
    </citation>
    <scope>NUCLEOTIDE SEQUENCE</scope>
    <source>
        <strain evidence="2">CIFAMagur01</strain>
        <tissue evidence="2">Testis</tissue>
    </source>
</reference>
<dbReference type="GO" id="GO:0006357">
    <property type="term" value="P:regulation of transcription by RNA polymerase II"/>
    <property type="evidence" value="ECO:0007669"/>
    <property type="project" value="TreeGrafter"/>
</dbReference>
<feature type="non-terminal residue" evidence="2">
    <location>
        <position position="431"/>
    </location>
</feature>
<dbReference type="Gene3D" id="2.30.30.490">
    <property type="match status" value="1"/>
</dbReference>
<dbReference type="OrthoDB" id="1938591at2759"/>
<evidence type="ECO:0000313" key="3">
    <source>
        <dbReference type="Proteomes" id="UP000727407"/>
    </source>
</evidence>
<proteinExistence type="predicted"/>
<keyword evidence="3" id="KW-1185">Reference proteome</keyword>
<feature type="non-terminal residue" evidence="2">
    <location>
        <position position="1"/>
    </location>
</feature>
<dbReference type="Proteomes" id="UP000727407">
    <property type="component" value="Unassembled WGS sequence"/>
</dbReference>
<dbReference type="InterPro" id="IPR043151">
    <property type="entry name" value="BAH_sf"/>
</dbReference>